<dbReference type="InterPro" id="IPR013783">
    <property type="entry name" value="Ig-like_fold"/>
</dbReference>
<dbReference type="NCBIfam" id="NF038133">
    <property type="entry name" value="choice_anch_L"/>
    <property type="match status" value="1"/>
</dbReference>
<comment type="caution">
    <text evidence="1">The sequence shown here is derived from an EMBL/GenBank/DDBJ whole genome shotgun (WGS) entry which is preliminary data.</text>
</comment>
<evidence type="ECO:0000313" key="2">
    <source>
        <dbReference type="Proteomes" id="UP000712080"/>
    </source>
</evidence>
<dbReference type="Pfam" id="PF13585">
    <property type="entry name" value="CHU_C"/>
    <property type="match status" value="1"/>
</dbReference>
<dbReference type="RefSeq" id="WP_169528513.1">
    <property type="nucleotide sequence ID" value="NZ_JAAMPU010000108.1"/>
</dbReference>
<dbReference type="Proteomes" id="UP000712080">
    <property type="component" value="Unassembled WGS sequence"/>
</dbReference>
<protein>
    <submittedName>
        <fullName evidence="1">T9SS type B sorting domain-containing protein</fullName>
    </submittedName>
</protein>
<dbReference type="InterPro" id="IPR026341">
    <property type="entry name" value="T9SS_type_B"/>
</dbReference>
<keyword evidence="2" id="KW-1185">Reference proteome</keyword>
<dbReference type="NCBIfam" id="TIGR04131">
    <property type="entry name" value="Bac_Flav_CTERM"/>
    <property type="match status" value="1"/>
</dbReference>
<dbReference type="EMBL" id="JAAMPU010000108">
    <property type="protein sequence ID" value="NMH29422.1"/>
    <property type="molecule type" value="Genomic_DNA"/>
</dbReference>
<reference evidence="1" key="1">
    <citation type="submission" date="2020-02" db="EMBL/GenBank/DDBJ databases">
        <title>Flavobacterium sp. genome.</title>
        <authorList>
            <person name="Jung H.S."/>
            <person name="Baek J.H."/>
            <person name="Jeon C.O."/>
        </authorList>
    </citation>
    <scope>NUCLEOTIDE SEQUENCE</scope>
    <source>
        <strain evidence="1">SE-s28</strain>
    </source>
</reference>
<evidence type="ECO:0000313" key="1">
    <source>
        <dbReference type="EMBL" id="NMH29422.1"/>
    </source>
</evidence>
<name>A0A972FWQ7_9FLAO</name>
<proteinExistence type="predicted"/>
<gene>
    <name evidence="1" type="ORF">G6047_15390</name>
</gene>
<dbReference type="InterPro" id="IPR049804">
    <property type="entry name" value="Choice_anch_L"/>
</dbReference>
<sequence length="1503" mass="159412">MSTDSYTVPQLVNSVLINSPCVSATNVTWSTGSNFGTTNGIGFFQNTNAGFPIQSGVVLSTGSATNASGPNTTLLSDGNNSWPGDTSLENTLAASGIAMNSVNATVLEFDFTPMSAQFSFDFVFASEEYGNYQCQFSDAFAFLLTNVNTGITTNLAVVPGSNSPISVVTIRDFLYNSSCPSANAQYFGSFNGGSNAAGSATNFNGQTVLMNASAVLTPNVPYHIKLVIADRTDYESDSAIFIASDSFNIGQDVLGNDLTIANGGAICPGQTATLDTGLTGPYTFTWKRNNVLISGQTGSTLDITQGGTYEVIYDNTTDGCPPVSDLITVQYYPTMTTPNPVNLFRCGTGAATYSYNLALNTPVVSGSLSPAPVVTYHASEANANLGTGNLPLNYNAAPGTTVYVRIKNATTGCYIVKSFVLDTTTGPTAAQAPDMTACERSYTLHNGIFSFNDQTPIILNGQSSATTQVSYYTSLANAQSGTSPLSSVGYVGNNNTVIYVRVQNASDTNCYVTSSFTLHLIPLPPVDSFEDVVVCDSYTLMPLVNGNYFSAPNGGGNPMHAGDVITETATIYIYNSTGTEPNCAGNSNFKVTVVKPEDMTPSDVTRCSSYPLPALEYGEYHTEPGGAGTVINAGTVIPATQTVYYYFETDTEPSCIVDSSFQVSIVPGIEVGTHPNIFDCTSYTLPPLAVGKYYDQANGAGSEIEAGTVITQTQTIYVYAETGSTPNCTDSDSFNVVIGFENPTDIVQCEPYVLPQLPAGGYFTEPGGQGTPIEAGTPITGNETVYVYIEGNGGCIISLNFNISIAQPPIDSLDDQTVCGNYQLPALTNGHYYDGPQGTGNSLNAGDLIIESKTIYIYSAAGVDCYNQSDFIVTVKPPAEIESRANVAPCNAYTLTPLAAGNYFSAPGGTGTALFAGDIIHTTQTIYIYAPGDEAHCPAENSFLIDIFPLEADAPAPVSECDSYTLPALTIGNYYTLSGGPSTVGNVQKHAGDAITATTTLYVYTESGDRLNCFDENTFDITITASPVLPAFAPVKVCDSYELPVLALGDYYTGADKTGTLMHAGDILTSSQTLFIYAENGNCSDQAILDITIFNVAELPDVVSCSSYALPALPAGGYYASSLGTGVHFPVGGLITTSRTVYVYAQSPFNPACYDESSFEVTIVPQPVANAVSPSLVTLCDEDGNNDGAMDFNFTQLNATVLGTQTGSEFAVTYYNSMADANAGTNAITISHEPIVYAKVVNSLAPDCYAVRPIQMIVHRLPEPTAVNGYMCYDQETQTVLNPYIIHSGLSASTHTFEWYDSTGALVGTGSTYTAMLPGDYMLLTVNNATGCSSLPVTITVTGSEPAELTFSTSDSFNEHQSLTIHAIGTGNYEYSIDGGAWQSSPDFAGMGSGVHIVTVRDLNGCDNATINVLLVNYPHYFTPNGDGYNDTWNITDLYQQETSIIKIFDRYGKYLAEIRPAGSGWDGTLNGKPLPSTDYWFTVDYDENGSRKEFKAHFSLKR</sequence>
<dbReference type="Gene3D" id="2.60.40.10">
    <property type="entry name" value="Immunoglobulins"/>
    <property type="match status" value="1"/>
</dbReference>
<organism evidence="1 2">
    <name type="scientific">Flavobacterium silvaticum</name>
    <dbReference type="NCBI Taxonomy" id="1852020"/>
    <lineage>
        <taxon>Bacteria</taxon>
        <taxon>Pseudomonadati</taxon>
        <taxon>Bacteroidota</taxon>
        <taxon>Flavobacteriia</taxon>
        <taxon>Flavobacteriales</taxon>
        <taxon>Flavobacteriaceae</taxon>
        <taxon>Flavobacterium</taxon>
    </lineage>
</organism>
<accession>A0A972FWQ7</accession>